<keyword evidence="2" id="KW-1185">Reference proteome</keyword>
<dbReference type="EMBL" id="PVWJ01000005">
    <property type="protein sequence ID" value="PSB04980.1"/>
    <property type="molecule type" value="Genomic_DNA"/>
</dbReference>
<organism evidence="1 2">
    <name type="scientific">Merismopedia glauca CCAP 1448/3</name>
    <dbReference type="NCBI Taxonomy" id="1296344"/>
    <lineage>
        <taxon>Bacteria</taxon>
        <taxon>Bacillati</taxon>
        <taxon>Cyanobacteriota</taxon>
        <taxon>Cyanophyceae</taxon>
        <taxon>Synechococcales</taxon>
        <taxon>Merismopediaceae</taxon>
        <taxon>Merismopedia</taxon>
    </lineage>
</organism>
<dbReference type="Pfam" id="PF20242">
    <property type="entry name" value="Emfourin"/>
    <property type="match status" value="1"/>
</dbReference>
<evidence type="ECO:0000313" key="1">
    <source>
        <dbReference type="EMBL" id="PSB04980.1"/>
    </source>
</evidence>
<dbReference type="InterPro" id="IPR049457">
    <property type="entry name" value="Emfourin"/>
</dbReference>
<reference evidence="1 2" key="1">
    <citation type="submission" date="2018-02" db="EMBL/GenBank/DDBJ databases">
        <authorList>
            <person name="Cohen D.B."/>
            <person name="Kent A.D."/>
        </authorList>
    </citation>
    <scope>NUCLEOTIDE SEQUENCE [LARGE SCALE GENOMIC DNA]</scope>
    <source>
        <strain evidence="1 2">CCAP 1448/3</strain>
    </source>
</reference>
<sequence>MKIKFRQSGGYAGLRIGCELDTNLLPPEEATKLQSLVEQSDIFPTKSDRSENTADLINYEITIETKEGTHQVTFDDLTLPENIIPLLDYLQDRAKPLR</sequence>
<proteinExistence type="predicted"/>
<protein>
    <submittedName>
        <fullName evidence="1">Uncharacterized protein</fullName>
    </submittedName>
</protein>
<name>A0A2T1C9N8_9CYAN</name>
<dbReference type="RefSeq" id="WP_106286947.1">
    <property type="nucleotide sequence ID" value="NZ_PVWJ01000005.1"/>
</dbReference>
<dbReference type="AlphaFoldDB" id="A0A2T1C9N8"/>
<gene>
    <name evidence="1" type="ORF">C7B64_01595</name>
</gene>
<reference evidence="1 2" key="2">
    <citation type="submission" date="2018-03" db="EMBL/GenBank/DDBJ databases">
        <title>The ancient ancestry and fast evolution of plastids.</title>
        <authorList>
            <person name="Moore K.R."/>
            <person name="Magnabosco C."/>
            <person name="Momper L."/>
            <person name="Gold D.A."/>
            <person name="Bosak T."/>
            <person name="Fournier G.P."/>
        </authorList>
    </citation>
    <scope>NUCLEOTIDE SEQUENCE [LARGE SCALE GENOMIC DNA]</scope>
    <source>
        <strain evidence="1 2">CCAP 1448/3</strain>
    </source>
</reference>
<evidence type="ECO:0000313" key="2">
    <source>
        <dbReference type="Proteomes" id="UP000238762"/>
    </source>
</evidence>
<accession>A0A2T1C9N8</accession>
<dbReference type="OrthoDB" id="6956709at2"/>
<comment type="caution">
    <text evidence="1">The sequence shown here is derived from an EMBL/GenBank/DDBJ whole genome shotgun (WGS) entry which is preliminary data.</text>
</comment>
<dbReference type="Proteomes" id="UP000238762">
    <property type="component" value="Unassembled WGS sequence"/>
</dbReference>